<dbReference type="Proteomes" id="UP000621510">
    <property type="component" value="Unassembled WGS sequence"/>
</dbReference>
<proteinExistence type="predicted"/>
<evidence type="ECO:0000313" key="3">
    <source>
        <dbReference type="EMBL" id="MBL1120461.1"/>
    </source>
</evidence>
<dbReference type="Pfam" id="PF13443">
    <property type="entry name" value="HTH_26"/>
    <property type="match status" value="1"/>
</dbReference>
<reference evidence="3 4" key="1">
    <citation type="submission" date="2021-01" db="EMBL/GenBank/DDBJ databases">
        <title>WGS of actinomycetes isolated from Thailand.</title>
        <authorList>
            <person name="Thawai C."/>
        </authorList>
    </citation>
    <scope>NUCLEOTIDE SEQUENCE [LARGE SCALE GENOMIC DNA]</scope>
    <source>
        <strain evidence="3 4">CA3R110</strain>
    </source>
</reference>
<dbReference type="InterPro" id="IPR001387">
    <property type="entry name" value="Cro/C1-type_HTH"/>
</dbReference>
<keyword evidence="4" id="KW-1185">Reference proteome</keyword>
<organism evidence="3 4">
    <name type="scientific">Streptomyces endocoffeicus</name>
    <dbReference type="NCBI Taxonomy" id="2898945"/>
    <lineage>
        <taxon>Bacteria</taxon>
        <taxon>Bacillati</taxon>
        <taxon>Actinomycetota</taxon>
        <taxon>Actinomycetes</taxon>
        <taxon>Kitasatosporales</taxon>
        <taxon>Streptomycetaceae</taxon>
        <taxon>Streptomyces</taxon>
    </lineage>
</organism>
<dbReference type="EMBL" id="JAERRG010000051">
    <property type="protein sequence ID" value="MBL1120461.1"/>
    <property type="molecule type" value="Genomic_DNA"/>
</dbReference>
<accession>A0ABS1Q971</accession>
<comment type="caution">
    <text evidence="3">The sequence shown here is derived from an EMBL/GenBank/DDBJ whole genome shotgun (WGS) entry which is preliminary data.</text>
</comment>
<evidence type="ECO:0000259" key="2">
    <source>
        <dbReference type="Pfam" id="PF13443"/>
    </source>
</evidence>
<feature type="domain" description="HTH cro/C1-type" evidence="2">
    <location>
        <begin position="12"/>
        <end position="71"/>
    </location>
</feature>
<name>A0ABS1Q971_9ACTN</name>
<feature type="compositionally biased region" description="Basic and acidic residues" evidence="1">
    <location>
        <begin position="70"/>
        <end position="82"/>
    </location>
</feature>
<evidence type="ECO:0000256" key="1">
    <source>
        <dbReference type="SAM" id="MobiDB-lite"/>
    </source>
</evidence>
<feature type="region of interest" description="Disordered" evidence="1">
    <location>
        <begin position="68"/>
        <end position="97"/>
    </location>
</feature>
<gene>
    <name evidence="3" type="ORF">JK364_50455</name>
</gene>
<dbReference type="RefSeq" id="WP_201858219.1">
    <property type="nucleotide sequence ID" value="NZ_JAERRG010000051.1"/>
</dbReference>
<protein>
    <submittedName>
        <fullName evidence="3">Helix-turn-helix transcriptional regulator</fullName>
    </submittedName>
</protein>
<evidence type="ECO:0000313" key="4">
    <source>
        <dbReference type="Proteomes" id="UP000621510"/>
    </source>
</evidence>
<sequence>MKGNLRPAAANRAIWKSGELRRMLADHGLRISAGKMPSLWSGEPAGIKLADLDIICAVLDRGIQELLIPEPHKARAPPERTGRPAPISKPGEGSSPE</sequence>